<evidence type="ECO:0000313" key="13">
    <source>
        <dbReference type="Proteomes" id="UP001300604"/>
    </source>
</evidence>
<reference evidence="12 13" key="1">
    <citation type="submission" date="2024-06" db="EMBL/GenBank/DDBJ databases">
        <title>Caproicibacterium argilliputei sp. nov, a novel caproic acid producing anaerobic bacterium isolated from pit mud.</title>
        <authorList>
            <person name="Xia S."/>
        </authorList>
    </citation>
    <scope>NUCLEOTIDE SEQUENCE [LARGE SCALE GENOMIC DNA]</scope>
    <source>
        <strain evidence="12 13">ZCY20-5</strain>
    </source>
</reference>
<dbReference type="GO" id="GO:0030245">
    <property type="term" value="P:cellulose catabolic process"/>
    <property type="evidence" value="ECO:0007669"/>
    <property type="project" value="UniProtKB-KW"/>
</dbReference>
<dbReference type="PROSITE" id="PS00653">
    <property type="entry name" value="GLYCOSYL_HYDROL_F1_2"/>
    <property type="match status" value="1"/>
</dbReference>
<keyword evidence="8" id="KW-0624">Polysaccharide degradation</keyword>
<dbReference type="InterPro" id="IPR017736">
    <property type="entry name" value="Glyco_hydro_1_beta-glucosidase"/>
</dbReference>
<dbReference type="FunFam" id="3.20.20.80:FF:000004">
    <property type="entry name" value="Beta-glucosidase 6-phospho-beta-glucosidase"/>
    <property type="match status" value="1"/>
</dbReference>
<dbReference type="PANTHER" id="PTHR10353:SF36">
    <property type="entry name" value="LP05116P"/>
    <property type="match status" value="1"/>
</dbReference>
<dbReference type="InterPro" id="IPR001360">
    <property type="entry name" value="Glyco_hydro_1"/>
</dbReference>
<dbReference type="PANTHER" id="PTHR10353">
    <property type="entry name" value="GLYCOSYL HYDROLASE"/>
    <property type="match status" value="1"/>
</dbReference>
<organism evidence="12 13">
    <name type="scientific">Caproicibacterium argilliputei</name>
    <dbReference type="NCBI Taxonomy" id="3030016"/>
    <lineage>
        <taxon>Bacteria</taxon>
        <taxon>Bacillati</taxon>
        <taxon>Bacillota</taxon>
        <taxon>Clostridia</taxon>
        <taxon>Eubacteriales</taxon>
        <taxon>Oscillospiraceae</taxon>
        <taxon>Caproicibacterium</taxon>
    </lineage>
</organism>
<evidence type="ECO:0000313" key="12">
    <source>
        <dbReference type="EMBL" id="WOC32653.1"/>
    </source>
</evidence>
<feature type="active site" description="Nucleophile" evidence="9">
    <location>
        <position position="354"/>
    </location>
</feature>
<evidence type="ECO:0000256" key="7">
    <source>
        <dbReference type="ARBA" id="ARBA00023295"/>
    </source>
</evidence>
<reference evidence="13" key="3">
    <citation type="submission" date="2024-06" db="EMBL/GenBank/DDBJ databases">
        <authorList>
            <person name="Zeng C."/>
        </authorList>
    </citation>
    <scope>NUCLEOTIDE SEQUENCE [LARGE SCALE GENOMIC DNA]</scope>
    <source>
        <strain evidence="13">ZCY20-5</strain>
    </source>
</reference>
<evidence type="ECO:0000256" key="10">
    <source>
        <dbReference type="PIRSR" id="PIRSR617736-2"/>
    </source>
</evidence>
<reference evidence="13" key="2">
    <citation type="submission" date="2024-06" db="EMBL/GenBank/DDBJ databases">
        <title>Caproicibacterium argilliputei sp. nov, a novel caproic acid producing anaerobic bacterium isolated from pit mud.</title>
        <authorList>
            <person name="Zeng C."/>
        </authorList>
    </citation>
    <scope>NUCLEOTIDE SEQUENCE [LARGE SCALE GENOMIC DNA]</scope>
    <source>
        <strain evidence="13">ZCY20-5</strain>
    </source>
</reference>
<evidence type="ECO:0000256" key="3">
    <source>
        <dbReference type="ARBA" id="ARBA00012744"/>
    </source>
</evidence>
<feature type="binding site" evidence="10">
    <location>
        <position position="401"/>
    </location>
    <ligand>
        <name>substrate</name>
    </ligand>
</feature>
<name>A0AA97H1P8_9FIRM</name>
<dbReference type="PRINTS" id="PR00131">
    <property type="entry name" value="GLHYDRLASE1"/>
</dbReference>
<dbReference type="AlphaFoldDB" id="A0AA97H1P8"/>
<feature type="binding site" evidence="10">
    <location>
        <position position="17"/>
    </location>
    <ligand>
        <name>substrate</name>
    </ligand>
</feature>
<keyword evidence="4 11" id="KW-0378">Hydrolase</keyword>
<sequence length="449" mass="51254">MGFPKEFIWGAATAAYQVEGAWNEGGRGLSIWDAFCHQSGHIFEGHTADTACDHYHRFREDVQLMKQLGIRAYRFSISWPRILPNGTGSVNEAGIRFYEELADELLQNGITPYATLYHWDYPYALHQRGGWLNPESPAWFAAYTRVVAQRLGGKIKHFFTLNEPQCFIGLGYENGEHAPGLHCSRKDCLQMAHHVLLAHGRAVQVLRDVIPGVQVGYAPTGSSFYPATDAPEDVEAARKATFDVPERWTFSISWWSDPVLLGQYPEAGVRMFGQDMPQIGKQDLQLISQPLDFYGQNIYNSAPVRADGNGGYVCVPRPVGYARTAFDWPVTPQSLYWEPKFLYERYRTPIVITENGMSCHDAVSLDGQVHDPNRVDFLQRYLRELRRGIEEGTDVRGYFHWSLMDNFEWTRGYGERFGLIYVDFATQKRTPKDSFYAYQRVISENGKTL</sequence>
<dbReference type="Proteomes" id="UP001300604">
    <property type="component" value="Chromosome"/>
</dbReference>
<evidence type="ECO:0000256" key="11">
    <source>
        <dbReference type="RuleBase" id="RU361175"/>
    </source>
</evidence>
<dbReference type="KEGG" id="carl:PXC00_01920"/>
<comment type="catalytic activity">
    <reaction evidence="1 11">
        <text>Hydrolysis of terminal, non-reducing beta-D-glucosyl residues with release of beta-D-glucose.</text>
        <dbReference type="EC" id="3.2.1.21"/>
    </reaction>
</comment>
<proteinExistence type="inferred from homology"/>
<accession>A0AA97H1P8</accession>
<evidence type="ECO:0000256" key="1">
    <source>
        <dbReference type="ARBA" id="ARBA00000448"/>
    </source>
</evidence>
<dbReference type="EMBL" id="CP135996">
    <property type="protein sequence ID" value="WOC32653.1"/>
    <property type="molecule type" value="Genomic_DNA"/>
</dbReference>
<dbReference type="InterPro" id="IPR033132">
    <property type="entry name" value="GH_1_N_CS"/>
</dbReference>
<comment type="similarity">
    <text evidence="2 11">Belongs to the glycosyl hydrolase 1 family.</text>
</comment>
<dbReference type="InterPro" id="IPR017853">
    <property type="entry name" value="GH"/>
</dbReference>
<evidence type="ECO:0000256" key="4">
    <source>
        <dbReference type="ARBA" id="ARBA00022801"/>
    </source>
</evidence>
<dbReference type="SUPFAM" id="SSF51445">
    <property type="entry name" value="(Trans)glycosidases"/>
    <property type="match status" value="1"/>
</dbReference>
<dbReference type="EC" id="3.2.1.21" evidence="3 11"/>
<dbReference type="Gene3D" id="3.20.20.80">
    <property type="entry name" value="Glycosidases"/>
    <property type="match status" value="1"/>
</dbReference>
<feature type="binding site" evidence="10">
    <location>
        <position position="118"/>
    </location>
    <ligand>
        <name>substrate</name>
    </ligand>
</feature>
<dbReference type="NCBIfam" id="TIGR03356">
    <property type="entry name" value="BGL"/>
    <property type="match status" value="1"/>
</dbReference>
<dbReference type="RefSeq" id="WP_275844487.1">
    <property type="nucleotide sequence ID" value="NZ_CP135996.1"/>
</dbReference>
<evidence type="ECO:0000256" key="8">
    <source>
        <dbReference type="ARBA" id="ARBA00023326"/>
    </source>
</evidence>
<feature type="binding site" evidence="10">
    <location>
        <begin position="408"/>
        <end position="409"/>
    </location>
    <ligand>
        <name>substrate</name>
    </ligand>
</feature>
<dbReference type="GO" id="GO:0008422">
    <property type="term" value="F:beta-glucosidase activity"/>
    <property type="evidence" value="ECO:0007669"/>
    <property type="project" value="UniProtKB-EC"/>
</dbReference>
<feature type="active site" description="Proton donor" evidence="9">
    <location>
        <position position="163"/>
    </location>
</feature>
<evidence type="ECO:0000256" key="6">
    <source>
        <dbReference type="ARBA" id="ARBA00023277"/>
    </source>
</evidence>
<feature type="binding site" evidence="10">
    <location>
        <position position="162"/>
    </location>
    <ligand>
        <name>substrate</name>
    </ligand>
</feature>
<keyword evidence="6" id="KW-0119">Carbohydrate metabolism</keyword>
<dbReference type="Pfam" id="PF00232">
    <property type="entry name" value="Glyco_hydro_1"/>
    <property type="match status" value="1"/>
</dbReference>
<keyword evidence="7 11" id="KW-0326">Glycosidase</keyword>
<protein>
    <recommendedName>
        <fullName evidence="3 11">Beta-glucosidase</fullName>
        <ecNumber evidence="3 11">3.2.1.21</ecNumber>
    </recommendedName>
</protein>
<gene>
    <name evidence="12" type="ORF">PXC00_01920</name>
</gene>
<evidence type="ECO:0000256" key="5">
    <source>
        <dbReference type="ARBA" id="ARBA00023001"/>
    </source>
</evidence>
<evidence type="ECO:0000256" key="9">
    <source>
        <dbReference type="PIRSR" id="PIRSR617736-1"/>
    </source>
</evidence>
<evidence type="ECO:0000256" key="2">
    <source>
        <dbReference type="ARBA" id="ARBA00010838"/>
    </source>
</evidence>
<keyword evidence="13" id="KW-1185">Reference proteome</keyword>
<keyword evidence="5" id="KW-0136">Cellulose degradation</keyword>
<feature type="binding site" evidence="10">
    <location>
        <position position="299"/>
    </location>
    <ligand>
        <name>substrate</name>
    </ligand>
</feature>